<organism evidence="2 3">
    <name type="scientific">Methylophaga sulfidovorans</name>
    <dbReference type="NCBI Taxonomy" id="45496"/>
    <lineage>
        <taxon>Bacteria</taxon>
        <taxon>Pseudomonadati</taxon>
        <taxon>Pseudomonadota</taxon>
        <taxon>Gammaproteobacteria</taxon>
        <taxon>Thiotrichales</taxon>
        <taxon>Piscirickettsiaceae</taxon>
        <taxon>Methylophaga</taxon>
    </lineage>
</organism>
<dbReference type="CDD" id="cd00211">
    <property type="entry name" value="PTS_IIA_fru"/>
    <property type="match status" value="1"/>
</dbReference>
<dbReference type="PANTHER" id="PTHR47738">
    <property type="entry name" value="PTS SYSTEM FRUCTOSE-LIKE EIIA COMPONENT-RELATED"/>
    <property type="match status" value="1"/>
</dbReference>
<dbReference type="Proteomes" id="UP000198924">
    <property type="component" value="Unassembled WGS sequence"/>
</dbReference>
<dbReference type="RefSeq" id="WP_091715974.1">
    <property type="nucleotide sequence ID" value="NZ_FOSH01000022.1"/>
</dbReference>
<dbReference type="InterPro" id="IPR016152">
    <property type="entry name" value="PTrfase/Anion_transptr"/>
</dbReference>
<dbReference type="OrthoDB" id="95460at2"/>
<dbReference type="InterPro" id="IPR002178">
    <property type="entry name" value="PTS_EIIA_type-2_dom"/>
</dbReference>
<dbReference type="STRING" id="45496.SAMN04488079_12226"/>
<proteinExistence type="predicted"/>
<sequence length="153" mass="16842">MLIAALLVNADSISFHDNATSKKKVLENLSQKLASNTNATTAEKIFQVLLERERLGSTGLGKGVAIPHARVPGLTHTIAAMLTLETPVPFESVDNQPIDIAFGLLVPEEDTDHHLQYLSRLVTLFRDPDICQRLRKATSAEQIFELLLSIDEV</sequence>
<dbReference type="PROSITE" id="PS00372">
    <property type="entry name" value="PTS_EIIA_TYPE_2_HIS"/>
    <property type="match status" value="1"/>
</dbReference>
<dbReference type="Gene3D" id="3.40.930.10">
    <property type="entry name" value="Mannitol-specific EII, Chain A"/>
    <property type="match status" value="1"/>
</dbReference>
<keyword evidence="3" id="KW-1185">Reference proteome</keyword>
<dbReference type="InterPro" id="IPR051541">
    <property type="entry name" value="PTS_SugarTrans_NitroReg"/>
</dbReference>
<dbReference type="EMBL" id="FOSH01000022">
    <property type="protein sequence ID" value="SFK73547.1"/>
    <property type="molecule type" value="Genomic_DNA"/>
</dbReference>
<evidence type="ECO:0000313" key="3">
    <source>
        <dbReference type="Proteomes" id="UP000198924"/>
    </source>
</evidence>
<feature type="domain" description="PTS EIIA type-2" evidence="1">
    <location>
        <begin position="6"/>
        <end position="150"/>
    </location>
</feature>
<protein>
    <submittedName>
        <fullName evidence="2">PTS IIA-like nitrogen-regulatory protein PtsN</fullName>
    </submittedName>
</protein>
<dbReference type="AlphaFoldDB" id="A0A1I4BZD8"/>
<accession>A0A1I4BZD8</accession>
<gene>
    <name evidence="2" type="ORF">SAMN04488079_12226</name>
</gene>
<evidence type="ECO:0000259" key="1">
    <source>
        <dbReference type="PROSITE" id="PS51094"/>
    </source>
</evidence>
<dbReference type="SUPFAM" id="SSF55804">
    <property type="entry name" value="Phoshotransferase/anion transport protein"/>
    <property type="match status" value="1"/>
</dbReference>
<evidence type="ECO:0000313" key="2">
    <source>
        <dbReference type="EMBL" id="SFK73547.1"/>
    </source>
</evidence>
<dbReference type="Pfam" id="PF00359">
    <property type="entry name" value="PTS_EIIA_2"/>
    <property type="match status" value="1"/>
</dbReference>
<dbReference type="PANTHER" id="PTHR47738:SF1">
    <property type="entry name" value="NITROGEN REGULATORY PROTEIN"/>
    <property type="match status" value="1"/>
</dbReference>
<dbReference type="GO" id="GO:0030295">
    <property type="term" value="F:protein kinase activator activity"/>
    <property type="evidence" value="ECO:0007669"/>
    <property type="project" value="TreeGrafter"/>
</dbReference>
<dbReference type="PROSITE" id="PS51094">
    <property type="entry name" value="PTS_EIIA_TYPE_2"/>
    <property type="match status" value="1"/>
</dbReference>
<name>A0A1I4BZD8_9GAMM</name>
<reference evidence="3" key="1">
    <citation type="submission" date="2016-10" db="EMBL/GenBank/DDBJ databases">
        <authorList>
            <person name="Varghese N."/>
            <person name="Submissions S."/>
        </authorList>
    </citation>
    <scope>NUCLEOTIDE SEQUENCE [LARGE SCALE GENOMIC DNA]</scope>
    <source>
        <strain evidence="3">DSM 11578</strain>
    </source>
</reference>